<keyword evidence="11" id="KW-1185">Reference proteome</keyword>
<accession>A0A5Q0Q6F6</accession>
<feature type="binding site" evidence="5 7">
    <location>
        <position position="163"/>
    </location>
    <ligand>
        <name>Mn(2+)</name>
        <dbReference type="ChEBI" id="CHEBI:29035"/>
        <label>1</label>
    </ligand>
</feature>
<comment type="function">
    <text evidence="5">Catalyzes the conversion of N-formimidoyl-L-glutamate to L-glutamate and formamide.</text>
</comment>
<comment type="cofactor">
    <cofactor evidence="5 7">
        <name>Mn(2+)</name>
        <dbReference type="ChEBI" id="CHEBI:29035"/>
    </cofactor>
    <text evidence="5 7">Binds 2 manganese ions per subunit.</text>
</comment>
<keyword evidence="3 5" id="KW-0369">Histidine metabolism</keyword>
<comment type="catalytic activity">
    <reaction evidence="5">
        <text>N-formimidoyl-L-glutamate + H2O = formamide + L-glutamate</text>
        <dbReference type="Rhea" id="RHEA:22492"/>
        <dbReference type="ChEBI" id="CHEBI:15377"/>
        <dbReference type="ChEBI" id="CHEBI:16397"/>
        <dbReference type="ChEBI" id="CHEBI:29985"/>
        <dbReference type="ChEBI" id="CHEBI:58928"/>
        <dbReference type="EC" id="3.5.3.8"/>
    </reaction>
</comment>
<dbReference type="Proteomes" id="UP000326921">
    <property type="component" value="Chromosome"/>
</dbReference>
<dbReference type="CDD" id="cd09988">
    <property type="entry name" value="Formimidoylglutamase"/>
    <property type="match status" value="1"/>
</dbReference>
<name>A0A5Q0Q6F6_9SPHI</name>
<dbReference type="InterPro" id="IPR020855">
    <property type="entry name" value="Ureohydrolase_Mn_BS"/>
</dbReference>
<dbReference type="GO" id="GO:0030145">
    <property type="term" value="F:manganese ion binding"/>
    <property type="evidence" value="ECO:0007669"/>
    <property type="project" value="UniProtKB-UniRule"/>
</dbReference>
<feature type="binding site" evidence="5">
    <location>
        <position position="252"/>
    </location>
    <ligand>
        <name>Mn(2+)</name>
        <dbReference type="ChEBI" id="CHEBI:29035"/>
        <label>2</label>
    </ligand>
</feature>
<dbReference type="InterPro" id="IPR005923">
    <property type="entry name" value="HutG"/>
</dbReference>
<evidence type="ECO:0000313" key="10">
    <source>
        <dbReference type="EMBL" id="QGA25627.1"/>
    </source>
</evidence>
<comment type="similarity">
    <text evidence="5 8 9">Belongs to the arginase family.</text>
</comment>
<feature type="binding site" evidence="5 7">
    <location>
        <position position="252"/>
    </location>
    <ligand>
        <name>Mn(2+)</name>
        <dbReference type="ChEBI" id="CHEBI:29035"/>
        <label>1</label>
    </ligand>
</feature>
<evidence type="ECO:0000256" key="2">
    <source>
        <dbReference type="ARBA" id="ARBA00022801"/>
    </source>
</evidence>
<feature type="binding site" evidence="5">
    <location>
        <position position="254"/>
    </location>
    <ligand>
        <name>Mn(2+)</name>
        <dbReference type="ChEBI" id="CHEBI:29035"/>
        <label>2</label>
    </ligand>
</feature>
<dbReference type="SUPFAM" id="SSF52768">
    <property type="entry name" value="Arginase/deacetylase"/>
    <property type="match status" value="1"/>
</dbReference>
<dbReference type="KEGG" id="sphe:GFH32_04520"/>
<dbReference type="Gene3D" id="3.40.800.10">
    <property type="entry name" value="Ureohydrolase domain"/>
    <property type="match status" value="1"/>
</dbReference>
<dbReference type="PIRSF" id="PIRSF036979">
    <property type="entry name" value="Arginase"/>
    <property type="match status" value="1"/>
</dbReference>
<dbReference type="NCBIfam" id="TIGR01227">
    <property type="entry name" value="hutG"/>
    <property type="match status" value="1"/>
</dbReference>
<dbReference type="InterPro" id="IPR006035">
    <property type="entry name" value="Ureohydrolase"/>
</dbReference>
<dbReference type="HAMAP" id="MF_00737">
    <property type="entry name" value="Formimidoylglutam"/>
    <property type="match status" value="1"/>
</dbReference>
<reference evidence="10 11" key="1">
    <citation type="submission" date="2019-10" db="EMBL/GenBank/DDBJ databases">
        <authorList>
            <person name="Dong K."/>
        </authorList>
    </citation>
    <scope>NUCLEOTIDE SEQUENCE [LARGE SCALE GENOMIC DNA]</scope>
    <source>
        <strain evidence="11">dk4302</strain>
    </source>
</reference>
<dbReference type="InterPro" id="IPR023696">
    <property type="entry name" value="Ureohydrolase_dom_sf"/>
</dbReference>
<evidence type="ECO:0000256" key="3">
    <source>
        <dbReference type="ARBA" id="ARBA00022808"/>
    </source>
</evidence>
<dbReference type="GO" id="GO:0019556">
    <property type="term" value="P:L-histidine catabolic process to glutamate and formamide"/>
    <property type="evidence" value="ECO:0007669"/>
    <property type="project" value="UniProtKB-UniRule"/>
</dbReference>
<gene>
    <name evidence="5 10" type="primary">hutG</name>
    <name evidence="10" type="ORF">GFH32_04520</name>
</gene>
<dbReference type="GO" id="GO:0008783">
    <property type="term" value="F:agmatinase activity"/>
    <property type="evidence" value="ECO:0007669"/>
    <property type="project" value="TreeGrafter"/>
</dbReference>
<dbReference type="PANTHER" id="PTHR11358:SF35">
    <property type="entry name" value="FORMIMIDOYLGLUTAMASE"/>
    <property type="match status" value="1"/>
</dbReference>
<evidence type="ECO:0000256" key="6">
    <source>
        <dbReference type="NCBIfam" id="TIGR01227"/>
    </source>
</evidence>
<feature type="binding site" evidence="5 7">
    <location>
        <position position="135"/>
    </location>
    <ligand>
        <name>Mn(2+)</name>
        <dbReference type="ChEBI" id="CHEBI:29035"/>
        <label>1</label>
    </ligand>
</feature>
<evidence type="ECO:0000256" key="5">
    <source>
        <dbReference type="HAMAP-Rule" id="MF_00737"/>
    </source>
</evidence>
<dbReference type="PROSITE" id="PS01053">
    <property type="entry name" value="ARGINASE_1"/>
    <property type="match status" value="1"/>
</dbReference>
<evidence type="ECO:0000256" key="7">
    <source>
        <dbReference type="PIRSR" id="PIRSR036979-1"/>
    </source>
</evidence>
<dbReference type="GO" id="GO:0050415">
    <property type="term" value="F:formimidoylglutamase activity"/>
    <property type="evidence" value="ECO:0007669"/>
    <property type="project" value="UniProtKB-UniRule"/>
</dbReference>
<keyword evidence="4 5" id="KW-0464">Manganese</keyword>
<dbReference type="GO" id="GO:0019557">
    <property type="term" value="P:L-histidine catabolic process to glutamate and formate"/>
    <property type="evidence" value="ECO:0007669"/>
    <property type="project" value="UniProtKB-UniPathway"/>
</dbReference>
<dbReference type="UniPathway" id="UPA00379">
    <property type="reaction ID" value="UER00552"/>
</dbReference>
<feature type="binding site" evidence="5">
    <location>
        <position position="161"/>
    </location>
    <ligand>
        <name>Mn(2+)</name>
        <dbReference type="ChEBI" id="CHEBI:29035"/>
        <label>2</label>
    </ligand>
</feature>
<keyword evidence="1 5" id="KW-0479">Metal-binding</keyword>
<keyword evidence="2 5" id="KW-0378">Hydrolase</keyword>
<dbReference type="PROSITE" id="PS51409">
    <property type="entry name" value="ARGINASE_2"/>
    <property type="match status" value="1"/>
</dbReference>
<dbReference type="GO" id="GO:0033389">
    <property type="term" value="P:putrescine biosynthetic process from arginine, via agmatine"/>
    <property type="evidence" value="ECO:0007669"/>
    <property type="project" value="TreeGrafter"/>
</dbReference>
<evidence type="ECO:0000256" key="8">
    <source>
        <dbReference type="PROSITE-ProRule" id="PRU00742"/>
    </source>
</evidence>
<feature type="binding site" evidence="5 7">
    <location>
        <position position="159"/>
    </location>
    <ligand>
        <name>Mn(2+)</name>
        <dbReference type="ChEBI" id="CHEBI:29035"/>
        <label>1</label>
    </ligand>
</feature>
<evidence type="ECO:0000256" key="9">
    <source>
        <dbReference type="RuleBase" id="RU003684"/>
    </source>
</evidence>
<feature type="binding site" evidence="7">
    <location>
        <position position="161"/>
    </location>
    <ligand>
        <name>Mn(2+)</name>
        <dbReference type="ChEBI" id="CHEBI:29035"/>
        <label>1</label>
    </ligand>
</feature>
<comment type="pathway">
    <text evidence="5">Amino-acid degradation; L-histidine degradation into L-glutamate; L-glutamate from N-formimidoyl-L-glutamate (hydrolase route): step 1/1.</text>
</comment>
<proteinExistence type="inferred from homology"/>
<feature type="binding site" evidence="7">
    <location>
        <position position="254"/>
    </location>
    <ligand>
        <name>Mn(2+)</name>
        <dbReference type="ChEBI" id="CHEBI:29035"/>
        <label>1</label>
    </ligand>
</feature>
<organism evidence="10 11">
    <name type="scientific">Sphingobacterium zhuxiongii</name>
    <dbReference type="NCBI Taxonomy" id="2662364"/>
    <lineage>
        <taxon>Bacteria</taxon>
        <taxon>Pseudomonadati</taxon>
        <taxon>Bacteroidota</taxon>
        <taxon>Sphingobacteriia</taxon>
        <taxon>Sphingobacteriales</taxon>
        <taxon>Sphingobacteriaceae</taxon>
        <taxon>Sphingobacterium</taxon>
    </lineage>
</organism>
<protein>
    <recommendedName>
        <fullName evidence="5 6">Formimidoylglutamase</fullName>
        <ecNumber evidence="5 6">3.5.3.8</ecNumber>
    </recommendedName>
    <alternativeName>
        <fullName evidence="5">Formiminoglutamase</fullName>
    </alternativeName>
    <alternativeName>
        <fullName evidence="5">Formiminoglutamate hydrolase</fullName>
    </alternativeName>
</protein>
<evidence type="ECO:0000256" key="1">
    <source>
        <dbReference type="ARBA" id="ARBA00022723"/>
    </source>
</evidence>
<dbReference type="EC" id="3.5.3.8" evidence="5 6"/>
<sequence length="323" mass="35429">MNSANLINYRPGDPTIWNGRVDGTTPDLFRWHQVVSMIDLRDDQSLDGAFVLLGFCCDEGVRRNLGRIGAKRGPEALRKVLAGLPVHFDSSVRLLDAGDVICEGEFLEECQASLTIAVNKIIRSGGFPILLGGGHEITFPHFLGIQQATGQSVGIINLDAHLDIRPLVEGKGNSGTGFYQIAEYCEGKEIDFKYLAIGIQDISNTKALFNFAHSKSVQIFHVKELHEQRIGKIIDEIIAFGRSVDSVYLTVDLDVFSAAYAPGVSAPAYRGIVPDINFDLLFSTILELPNLRSVDVAELNPAFDIDNRTAKLAADLLFKVLQK</sequence>
<dbReference type="PANTHER" id="PTHR11358">
    <property type="entry name" value="ARGINASE/AGMATINASE"/>
    <property type="match status" value="1"/>
</dbReference>
<dbReference type="AlphaFoldDB" id="A0A5Q0Q6F6"/>
<feature type="binding site" evidence="5">
    <location>
        <position position="159"/>
    </location>
    <ligand>
        <name>Mn(2+)</name>
        <dbReference type="ChEBI" id="CHEBI:29035"/>
        <label>2</label>
    </ligand>
</feature>
<dbReference type="EMBL" id="CP045652">
    <property type="protein sequence ID" value="QGA25627.1"/>
    <property type="molecule type" value="Genomic_DNA"/>
</dbReference>
<dbReference type="Pfam" id="PF00491">
    <property type="entry name" value="Arginase"/>
    <property type="match status" value="1"/>
</dbReference>
<evidence type="ECO:0000256" key="4">
    <source>
        <dbReference type="ARBA" id="ARBA00023211"/>
    </source>
</evidence>
<evidence type="ECO:0000313" key="11">
    <source>
        <dbReference type="Proteomes" id="UP000326921"/>
    </source>
</evidence>